<feature type="compositionally biased region" description="Basic residues" evidence="1">
    <location>
        <begin position="17"/>
        <end position="26"/>
    </location>
</feature>
<feature type="compositionally biased region" description="Polar residues" evidence="1">
    <location>
        <begin position="98"/>
        <end position="111"/>
    </location>
</feature>
<dbReference type="EMBL" id="JAKWBI020000377">
    <property type="protein sequence ID" value="KAJ2895766.1"/>
    <property type="molecule type" value="Genomic_DNA"/>
</dbReference>
<protein>
    <submittedName>
        <fullName evidence="2">Uncharacterized protein</fullName>
    </submittedName>
</protein>
<accession>A0AAD5WNV0</accession>
<evidence type="ECO:0000313" key="2">
    <source>
        <dbReference type="EMBL" id="KAJ2895766.1"/>
    </source>
</evidence>
<keyword evidence="3" id="KW-1185">Reference proteome</keyword>
<comment type="caution">
    <text evidence="2">The sequence shown here is derived from an EMBL/GenBank/DDBJ whole genome shotgun (WGS) entry which is preliminary data.</text>
</comment>
<reference evidence="2" key="1">
    <citation type="submission" date="2022-07" db="EMBL/GenBank/DDBJ databases">
        <title>Draft genome sequence of Zalerion maritima ATCC 34329, a (micro)plastics degrading marine fungus.</title>
        <authorList>
            <person name="Paco A."/>
            <person name="Goncalves M.F.M."/>
            <person name="Rocha-Santos T.A.P."/>
            <person name="Alves A."/>
        </authorList>
    </citation>
    <scope>NUCLEOTIDE SEQUENCE</scope>
    <source>
        <strain evidence="2">ATCC 34329</strain>
    </source>
</reference>
<feature type="region of interest" description="Disordered" evidence="1">
    <location>
        <begin position="48"/>
        <end position="156"/>
    </location>
</feature>
<name>A0AAD5WNV0_9PEZI</name>
<evidence type="ECO:0000256" key="1">
    <source>
        <dbReference type="SAM" id="MobiDB-lite"/>
    </source>
</evidence>
<feature type="compositionally biased region" description="Pro residues" evidence="1">
    <location>
        <begin position="68"/>
        <end position="86"/>
    </location>
</feature>
<evidence type="ECO:0000313" key="3">
    <source>
        <dbReference type="Proteomes" id="UP001201980"/>
    </source>
</evidence>
<proteinExistence type="predicted"/>
<sequence length="725" mass="79732">MSDPDPLPDEQPAAPRRFSHRLRQQRNTRYAGRRWPLPLAQLPCRILHPAADSDPSGPSHLITANTPEHPPSPDDPPGLIPGTEPPADPERFPHPIAGNTSERASLLNTPGSPSSSWSTCNSSYQSSPSESDQFESLESQSQSQSQSHQSDSPSHPSTCRLFLSVVSSLYPRTTTSLSTTLLLLLLVIPQLFPIFLAASSPDLGPNLVLTTLGTLDSLSTALGYLDRVSSFTAVTTSRVEILLDETRDLFEYGEADADAVQAARDSVIHGKLNDISHEVAREARLVAEMLPGHFKRSADRVRSYLLWTMGPVYQRDAMKQAAERSDGWWNAQAWSWQSLATLVSHAVRRLVNGTGAWLSVPPSSSSPAVPPLVRLAGRVITGASWSYVPGAVLVPNPSLFPIPTPPETREGFALAVEHLLFIVSKATGPITSSPYNNHLGSDAGSTVEHLVDLIEEWHRILETDLLYPVVRALLNSTCSWSECTIELPPPGHDSRPPTVAYPVFELCEGALYAGTDEDHDEQLEDAPGEGIARWRRYLPFAVGRRLPYPSRLDPLRYTRFKWTPIREEPVAAGLWTIQVPPRCGTAVMYARNPRLDPECRDGWALKSRVLEQQLGEVLHLQHLASHDYGLGLATPSGGENDQSIPVEPTELAAVLAWCRDIRQVVARLRVLEQKDWDKALWKPQGADLVPGALLGLYAGGEDATFRLGYLMETMVALLWHWASVV</sequence>
<feature type="region of interest" description="Disordered" evidence="1">
    <location>
        <begin position="1"/>
        <end position="35"/>
    </location>
</feature>
<gene>
    <name evidence="2" type="ORF">MKZ38_006185</name>
</gene>
<dbReference type="AlphaFoldDB" id="A0AAD5WNV0"/>
<dbReference type="Proteomes" id="UP001201980">
    <property type="component" value="Unassembled WGS sequence"/>
</dbReference>
<feature type="compositionally biased region" description="Low complexity" evidence="1">
    <location>
        <begin position="112"/>
        <end position="156"/>
    </location>
</feature>
<organism evidence="2 3">
    <name type="scientific">Zalerion maritima</name>
    <dbReference type="NCBI Taxonomy" id="339359"/>
    <lineage>
        <taxon>Eukaryota</taxon>
        <taxon>Fungi</taxon>
        <taxon>Dikarya</taxon>
        <taxon>Ascomycota</taxon>
        <taxon>Pezizomycotina</taxon>
        <taxon>Sordariomycetes</taxon>
        <taxon>Lulworthiomycetidae</taxon>
        <taxon>Lulworthiales</taxon>
        <taxon>Lulworthiaceae</taxon>
        <taxon>Zalerion</taxon>
    </lineage>
</organism>